<feature type="domain" description="ABC transporter" evidence="6">
    <location>
        <begin position="28"/>
        <end position="256"/>
    </location>
</feature>
<evidence type="ECO:0000256" key="4">
    <source>
        <dbReference type="ARBA" id="ARBA00022748"/>
    </source>
</evidence>
<dbReference type="SUPFAM" id="SSF52540">
    <property type="entry name" value="P-loop containing nucleoside triphosphate hydrolases"/>
    <property type="match status" value="1"/>
</dbReference>
<gene>
    <name evidence="7" type="ORF">KDAU_16080</name>
</gene>
<keyword evidence="5 7" id="KW-0067">ATP-binding</keyword>
<evidence type="ECO:0000256" key="2">
    <source>
        <dbReference type="ARBA" id="ARBA00022448"/>
    </source>
</evidence>
<dbReference type="GO" id="GO:0022857">
    <property type="term" value="F:transmembrane transporter activity"/>
    <property type="evidence" value="ECO:0007669"/>
    <property type="project" value="InterPro"/>
</dbReference>
<protein>
    <submittedName>
        <fullName evidence="7">ABC transporter ATP-binding protein</fullName>
    </submittedName>
</protein>
<dbReference type="RefSeq" id="WP_235845636.1">
    <property type="nucleotide sequence ID" value="NZ_BIFQ01000001.1"/>
</dbReference>
<dbReference type="InterPro" id="IPR027417">
    <property type="entry name" value="P-loop_NTPase"/>
</dbReference>
<dbReference type="CDD" id="cd03230">
    <property type="entry name" value="ABC_DR_subfamily_A"/>
    <property type="match status" value="1"/>
</dbReference>
<proteinExistence type="inferred from homology"/>
<accession>A0A401ZBP8</accession>
<evidence type="ECO:0000256" key="5">
    <source>
        <dbReference type="ARBA" id="ARBA00022840"/>
    </source>
</evidence>
<dbReference type="PROSITE" id="PS50893">
    <property type="entry name" value="ABC_TRANSPORTER_2"/>
    <property type="match status" value="1"/>
</dbReference>
<dbReference type="GO" id="GO:0017004">
    <property type="term" value="P:cytochrome complex assembly"/>
    <property type="evidence" value="ECO:0007669"/>
    <property type="project" value="UniProtKB-KW"/>
</dbReference>
<sequence>MSRPGEQMAAVQPAPAHPDVGAPTALAIEISNLKKGFGLKPVLRNVQLMLSRGQRMALLGANGAGKTTLLRILTGLSKAGSGTVRVYGLDSHYELQEIRRLVGFVAHQPYLYEELTVLENLLFFGKLYGVTHVRERATVLLQRVGMERRANDRIRALSRGQVQRVAWARALLHEPRLLLLDEPDTGLDQHGNDLVESLLAEHTERGGSMLFTTHNLERAIAWSDQIVILAGGRVTYQHESATLSLEELQRRYREVTR</sequence>
<evidence type="ECO:0000259" key="6">
    <source>
        <dbReference type="PROSITE" id="PS50893"/>
    </source>
</evidence>
<dbReference type="PANTHER" id="PTHR42711">
    <property type="entry name" value="ABC TRANSPORTER ATP-BINDING PROTEIN"/>
    <property type="match status" value="1"/>
</dbReference>
<dbReference type="InterPro" id="IPR003439">
    <property type="entry name" value="ABC_transporter-like_ATP-bd"/>
</dbReference>
<dbReference type="GO" id="GO:0016887">
    <property type="term" value="F:ATP hydrolysis activity"/>
    <property type="evidence" value="ECO:0007669"/>
    <property type="project" value="InterPro"/>
</dbReference>
<evidence type="ECO:0000313" key="7">
    <source>
        <dbReference type="EMBL" id="GCE04279.1"/>
    </source>
</evidence>
<dbReference type="AlphaFoldDB" id="A0A401ZBP8"/>
<reference evidence="8" key="1">
    <citation type="submission" date="2018-12" db="EMBL/GenBank/DDBJ databases">
        <title>Tengunoibacter tsumagoiensis gen. nov., sp. nov., Dictyobacter kobayashii sp. nov., D. alpinus sp. nov., and D. joshuensis sp. nov. and description of Dictyobacteraceae fam. nov. within the order Ktedonobacterales isolated from Tengu-no-mugimeshi.</title>
        <authorList>
            <person name="Wang C.M."/>
            <person name="Zheng Y."/>
            <person name="Sakai Y."/>
            <person name="Toyoda A."/>
            <person name="Minakuchi Y."/>
            <person name="Abe K."/>
            <person name="Yokota A."/>
            <person name="Yabe S."/>
        </authorList>
    </citation>
    <scope>NUCLEOTIDE SEQUENCE [LARGE SCALE GENOMIC DNA]</scope>
    <source>
        <strain evidence="8">S-27</strain>
    </source>
</reference>
<comment type="similarity">
    <text evidence="1">Belongs to the ABC transporter superfamily.</text>
</comment>
<dbReference type="InterPro" id="IPR003593">
    <property type="entry name" value="AAA+_ATPase"/>
</dbReference>
<comment type="caution">
    <text evidence="7">The sequence shown here is derived from an EMBL/GenBank/DDBJ whole genome shotgun (WGS) entry which is preliminary data.</text>
</comment>
<keyword evidence="8" id="KW-1185">Reference proteome</keyword>
<keyword evidence="2" id="KW-0813">Transport</keyword>
<dbReference type="Gene3D" id="3.40.50.300">
    <property type="entry name" value="P-loop containing nucleotide triphosphate hydrolases"/>
    <property type="match status" value="1"/>
</dbReference>
<name>A0A401ZBP8_9CHLR</name>
<evidence type="ECO:0000256" key="3">
    <source>
        <dbReference type="ARBA" id="ARBA00022741"/>
    </source>
</evidence>
<keyword evidence="3" id="KW-0547">Nucleotide-binding</keyword>
<keyword evidence="4" id="KW-0201">Cytochrome c-type biogenesis</keyword>
<evidence type="ECO:0000256" key="1">
    <source>
        <dbReference type="ARBA" id="ARBA00005417"/>
    </source>
</evidence>
<dbReference type="NCBIfam" id="TIGR01189">
    <property type="entry name" value="ccmA"/>
    <property type="match status" value="1"/>
</dbReference>
<dbReference type="Pfam" id="PF00005">
    <property type="entry name" value="ABC_tran"/>
    <property type="match status" value="1"/>
</dbReference>
<dbReference type="InterPro" id="IPR005895">
    <property type="entry name" value="ABC_transptr_haem_export_CcmA"/>
</dbReference>
<dbReference type="SMART" id="SM00382">
    <property type="entry name" value="AAA"/>
    <property type="match status" value="1"/>
</dbReference>
<dbReference type="InterPro" id="IPR050763">
    <property type="entry name" value="ABC_transporter_ATP-binding"/>
</dbReference>
<evidence type="ECO:0000313" key="8">
    <source>
        <dbReference type="Proteomes" id="UP000287224"/>
    </source>
</evidence>
<dbReference type="Proteomes" id="UP000287224">
    <property type="component" value="Unassembled WGS sequence"/>
</dbReference>
<organism evidence="7 8">
    <name type="scientific">Dictyobacter aurantiacus</name>
    <dbReference type="NCBI Taxonomy" id="1936993"/>
    <lineage>
        <taxon>Bacteria</taxon>
        <taxon>Bacillati</taxon>
        <taxon>Chloroflexota</taxon>
        <taxon>Ktedonobacteria</taxon>
        <taxon>Ktedonobacterales</taxon>
        <taxon>Dictyobacteraceae</taxon>
        <taxon>Dictyobacter</taxon>
    </lineage>
</organism>
<dbReference type="PANTHER" id="PTHR42711:SF5">
    <property type="entry name" value="ABC TRANSPORTER ATP-BINDING PROTEIN NATA"/>
    <property type="match status" value="1"/>
</dbReference>
<dbReference type="EMBL" id="BIFQ01000001">
    <property type="protein sequence ID" value="GCE04279.1"/>
    <property type="molecule type" value="Genomic_DNA"/>
</dbReference>
<dbReference type="GO" id="GO:0005524">
    <property type="term" value="F:ATP binding"/>
    <property type="evidence" value="ECO:0007669"/>
    <property type="project" value="UniProtKB-KW"/>
</dbReference>